<gene>
    <name evidence="3" type="ORF">M1E25_07910</name>
</gene>
<comment type="caution">
    <text evidence="3">The sequence shown here is derived from an EMBL/GenBank/DDBJ whole genome shotgun (WGS) entry which is preliminary data.</text>
</comment>
<dbReference type="RefSeq" id="WP_251411797.1">
    <property type="nucleotide sequence ID" value="NZ_JAMQGM010000017.1"/>
</dbReference>
<evidence type="ECO:0000313" key="3">
    <source>
        <dbReference type="EMBL" id="MCM2577275.1"/>
    </source>
</evidence>
<feature type="compositionally biased region" description="Low complexity" evidence="1">
    <location>
        <begin position="211"/>
        <end position="223"/>
    </location>
</feature>
<dbReference type="EMBL" id="JAMQGM010000017">
    <property type="protein sequence ID" value="MCM2577275.1"/>
    <property type="molecule type" value="Genomic_DNA"/>
</dbReference>
<organism evidence="3 4">
    <name type="scientific">Streptomyces meridianus</name>
    <dbReference type="NCBI Taxonomy" id="2938945"/>
    <lineage>
        <taxon>Bacteria</taxon>
        <taxon>Bacillati</taxon>
        <taxon>Actinomycetota</taxon>
        <taxon>Actinomycetes</taxon>
        <taxon>Kitasatosporales</taxon>
        <taxon>Streptomycetaceae</taxon>
        <taxon>Streptomyces</taxon>
    </lineage>
</organism>
<feature type="compositionally biased region" description="Polar residues" evidence="1">
    <location>
        <begin position="171"/>
        <end position="181"/>
    </location>
</feature>
<evidence type="ECO:0000256" key="1">
    <source>
        <dbReference type="SAM" id="MobiDB-lite"/>
    </source>
</evidence>
<feature type="compositionally biased region" description="Low complexity" evidence="1">
    <location>
        <begin position="182"/>
        <end position="203"/>
    </location>
</feature>
<feature type="chain" id="PRO_5045051926" evidence="2">
    <location>
        <begin position="27"/>
        <end position="223"/>
    </location>
</feature>
<keyword evidence="2" id="KW-0732">Signal</keyword>
<feature type="region of interest" description="Disordered" evidence="1">
    <location>
        <begin position="160"/>
        <end position="223"/>
    </location>
</feature>
<keyword evidence="4" id="KW-1185">Reference proteome</keyword>
<evidence type="ECO:0000256" key="2">
    <source>
        <dbReference type="SAM" id="SignalP"/>
    </source>
</evidence>
<accession>A0ABT0X4L6</accession>
<evidence type="ECO:0000313" key="4">
    <source>
        <dbReference type="Proteomes" id="UP001167160"/>
    </source>
</evidence>
<protein>
    <submittedName>
        <fullName evidence="3">DUF461 domain-containing protein</fullName>
    </submittedName>
</protein>
<dbReference type="PROSITE" id="PS51257">
    <property type="entry name" value="PROKAR_LIPOPROTEIN"/>
    <property type="match status" value="1"/>
</dbReference>
<name>A0ABT0X4L6_9ACTN</name>
<sequence length="223" mass="22036">MSCSLRRGALAASALVFSLLSLTACAAGNSAATNGIRPDNAETSVGDIKIQNANVITQPDDAEGPAVVTAKIFNNGNRAQTLESVTLPRTSAEVKLAPAKGSGPLTVPAHGTLILGGKGNASAVIENGRGEAGRDGDAQRIVFAFNRTGEVRITGFVQPNRGYFTEFGPSSEPSPSVSTLPTGSASPSASESASGEATSTAGAAGSGAGTDGASATAGEHAGH</sequence>
<proteinExistence type="predicted"/>
<reference evidence="3" key="1">
    <citation type="journal article" date="2023" name="Int. J. Syst. Evol. Microbiol.">
        <title>Streptomyces meridianus sp. nov. isolated from brackish water of the Tagus estuary in Alcochete, Portugal.</title>
        <authorList>
            <person name="Santos J.D.N."/>
            <person name="Klimek D."/>
            <person name="Calusinska M."/>
            <person name="Lobo Da Cunha A."/>
            <person name="Catita J."/>
            <person name="Goncalves H."/>
            <person name="Gonzalez I."/>
            <person name="Reyes F."/>
            <person name="Lage O.M."/>
        </authorList>
    </citation>
    <scope>NUCLEOTIDE SEQUENCE</scope>
    <source>
        <strain evidence="3">MTZ3.1</strain>
    </source>
</reference>
<dbReference type="Proteomes" id="UP001167160">
    <property type="component" value="Unassembled WGS sequence"/>
</dbReference>
<feature type="signal peptide" evidence="2">
    <location>
        <begin position="1"/>
        <end position="26"/>
    </location>
</feature>